<name>E5AMW6_MYCRK</name>
<proteinExistence type="predicted"/>
<dbReference type="eggNOG" id="COG3210">
    <property type="taxonomic scope" value="Bacteria"/>
</dbReference>
<dbReference type="STRING" id="882378.RBRH_03280"/>
<organism evidence="1 2">
    <name type="scientific">Mycetohabitans rhizoxinica (strain DSM 19002 / CIP 109453 / HKI 454)</name>
    <name type="common">Paraburkholderia rhizoxinica</name>
    <dbReference type="NCBI Taxonomy" id="882378"/>
    <lineage>
        <taxon>Bacteria</taxon>
        <taxon>Pseudomonadati</taxon>
        <taxon>Pseudomonadota</taxon>
        <taxon>Betaproteobacteria</taxon>
        <taxon>Burkholderiales</taxon>
        <taxon>Burkholderiaceae</taxon>
        <taxon>Mycetohabitans</taxon>
    </lineage>
</organism>
<evidence type="ECO:0000313" key="1">
    <source>
        <dbReference type="EMBL" id="CBW74047.1"/>
    </source>
</evidence>
<evidence type="ECO:0000313" key="2">
    <source>
        <dbReference type="Proteomes" id="UP000007437"/>
    </source>
</evidence>
<dbReference type="HOGENOM" id="CLU_1114198_0_0_4"/>
<dbReference type="AlphaFoldDB" id="E5AMW6"/>
<dbReference type="KEGG" id="brh:RBRH_03280"/>
<dbReference type="Proteomes" id="UP000007437">
    <property type="component" value="Chromosome"/>
</dbReference>
<protein>
    <submittedName>
        <fullName evidence="1">Hemolysin</fullName>
    </submittedName>
</protein>
<reference evidence="1 2" key="1">
    <citation type="journal article" date="2011" name="J. Bacteriol.">
        <title>Complete genome sequence of Burkholderia rhizoxinica, an endosymbiont of Rhizopus microsporus.</title>
        <authorList>
            <person name="Lackner G."/>
            <person name="Moebius N."/>
            <person name="Partida-Martinez L."/>
            <person name="Hertweck C."/>
        </authorList>
    </citation>
    <scope>NUCLEOTIDE SEQUENCE [LARGE SCALE GENOMIC DNA]</scope>
    <source>
        <strain evidence="2">DSM 19002 / CIP 109453 / HKI 454</strain>
    </source>
</reference>
<sequence length="249" mass="26331">MACRARGLAGGGIGGGLLGAVHSGTGSLVSALLANKLDAVSRQIADQKPTGNADLDKTLGNIVANAMSTVAGGVVGGAQGAQAAYNVDRFNRQLDLQEKALAQQLAEKSGGKYSQQQIEDQMRQMSMTDGGPIYAGSPDILIGDQRPTDAQAKWIYGGKTADGNPILTQATVANDTEYIFLCTFFFCGLPCRSSEGRVSCRLVIIFLCVRMSYRATGSATFTVHAAYSSSNFSYVLRCDRLWGIRNGRA</sequence>
<accession>E5AMW6</accession>
<gene>
    <name evidence="1" type="ordered locus">RBRH_03280</name>
</gene>
<dbReference type="EMBL" id="FR687359">
    <property type="protein sequence ID" value="CBW74047.1"/>
    <property type="molecule type" value="Genomic_DNA"/>
</dbReference>